<evidence type="ECO:0000256" key="10">
    <source>
        <dbReference type="ARBA" id="ARBA00023170"/>
    </source>
</evidence>
<dbReference type="InterPro" id="IPR001828">
    <property type="entry name" value="ANF_lig-bd_rcpt"/>
</dbReference>
<evidence type="ECO:0000256" key="11">
    <source>
        <dbReference type="ARBA" id="ARBA00023180"/>
    </source>
</evidence>
<dbReference type="GO" id="GO:0004672">
    <property type="term" value="F:protein kinase activity"/>
    <property type="evidence" value="ECO:0007669"/>
    <property type="project" value="InterPro"/>
</dbReference>
<dbReference type="InterPro" id="IPR029787">
    <property type="entry name" value="Nucleotide_cyclase"/>
</dbReference>
<dbReference type="GO" id="GO:0004016">
    <property type="term" value="F:adenylate cyclase activity"/>
    <property type="evidence" value="ECO:0007669"/>
    <property type="project" value="TreeGrafter"/>
</dbReference>
<evidence type="ECO:0000256" key="14">
    <source>
        <dbReference type="RuleBase" id="RU000405"/>
    </source>
</evidence>
<evidence type="ECO:0000256" key="4">
    <source>
        <dbReference type="ARBA" id="ARBA00022692"/>
    </source>
</evidence>
<evidence type="ECO:0000313" key="21">
    <source>
        <dbReference type="Proteomes" id="UP001162480"/>
    </source>
</evidence>
<dbReference type="Gene3D" id="3.40.50.2300">
    <property type="match status" value="2"/>
</dbReference>
<keyword evidence="7 17" id="KW-1133">Transmembrane helix</keyword>
<evidence type="ECO:0000256" key="2">
    <source>
        <dbReference type="ARBA" id="ARBA00004479"/>
    </source>
</evidence>
<keyword evidence="8" id="KW-0342">GTP-binding</keyword>
<keyword evidence="9 17" id="KW-0472">Membrane</keyword>
<feature type="compositionally biased region" description="Low complexity" evidence="16">
    <location>
        <begin position="1235"/>
        <end position="1264"/>
    </location>
</feature>
<evidence type="ECO:0000256" key="3">
    <source>
        <dbReference type="ARBA" id="ARBA00012202"/>
    </source>
</evidence>
<evidence type="ECO:0000256" key="12">
    <source>
        <dbReference type="ARBA" id="ARBA00023239"/>
    </source>
</evidence>
<dbReference type="CDD" id="cd07302">
    <property type="entry name" value="CHD"/>
    <property type="match status" value="1"/>
</dbReference>
<evidence type="ECO:0000256" key="17">
    <source>
        <dbReference type="SAM" id="Phobius"/>
    </source>
</evidence>
<dbReference type="FunFam" id="3.30.70.1230:FF:000019">
    <property type="entry name" value="Guanylate cyclase"/>
    <property type="match status" value="1"/>
</dbReference>
<accession>A0AA36FHE3</accession>
<dbReference type="InterPro" id="IPR050401">
    <property type="entry name" value="Cyclic_nucleotide_synthase"/>
</dbReference>
<dbReference type="SUPFAM" id="SSF56112">
    <property type="entry name" value="Protein kinase-like (PK-like)"/>
    <property type="match status" value="1"/>
</dbReference>
<dbReference type="Gene3D" id="6.10.250.780">
    <property type="match status" value="1"/>
</dbReference>
<evidence type="ECO:0000259" key="18">
    <source>
        <dbReference type="PROSITE" id="PS50011"/>
    </source>
</evidence>
<evidence type="ECO:0000259" key="19">
    <source>
        <dbReference type="PROSITE" id="PS50125"/>
    </source>
</evidence>
<dbReference type="InterPro" id="IPR000719">
    <property type="entry name" value="Prot_kinase_dom"/>
</dbReference>
<evidence type="ECO:0000313" key="20">
    <source>
        <dbReference type="EMBL" id="CAI9738800.1"/>
    </source>
</evidence>
<keyword evidence="12 14" id="KW-0456">Lyase</keyword>
<evidence type="ECO:0000256" key="7">
    <source>
        <dbReference type="ARBA" id="ARBA00022989"/>
    </source>
</evidence>
<gene>
    <name evidence="20" type="ORF">OCTVUL_1B014506</name>
</gene>
<dbReference type="GO" id="GO:0007168">
    <property type="term" value="P:receptor guanylyl cyclase signaling pathway"/>
    <property type="evidence" value="ECO:0007669"/>
    <property type="project" value="TreeGrafter"/>
</dbReference>
<dbReference type="GO" id="GO:0005524">
    <property type="term" value="F:ATP binding"/>
    <property type="evidence" value="ECO:0007669"/>
    <property type="project" value="InterPro"/>
</dbReference>
<feature type="region of interest" description="Disordered" evidence="16">
    <location>
        <begin position="1201"/>
        <end position="1264"/>
    </location>
</feature>
<dbReference type="Pfam" id="PF07714">
    <property type="entry name" value="PK_Tyr_Ser-Thr"/>
    <property type="match status" value="1"/>
</dbReference>
<sequence length="1264" mass="142001">MDWKITKCATHEVSNKTIYPTFARTFPPANQVTKFIVSLLKHHNWTQYSLVVGSSNRMMDIKSKLVQLSTEYNLSIINITTYKEPYIPIVGNSEIPGIVNNTYPHTRIYVFLGDQNGIVDFMCNLYDMGVLDGGKYIVIYIDHMPYNKNGTLKYFKKAMDNPTDNLNCGAAARSLLVMAPQPPSNRNYRHFEKMVNEYNEKAPFNFPDPFAAGKKVPLFAAHLYDAVYLYAECIHNMLLENLNIRNGTDVINRIRNKRFQSIQGFQCLIDNNGDALGNYSLLAWKEDYSPNREANFSMDPVGSFIIDPRKSLPDFKLNEGSVIAWMNGAPPKDEPDCGFYNEKCIKPEDDTAVIILSVFGGVSVLTIVIFIILYKKWRYEQAIAGLLWKICSSELHIDSDKPECKSESKYSLSSRLSLDSRTTMTQVYARTGNYKGQIVALKMYEKKNFVVTHKMKREMKMMRDIRHGNVNAFIGACVDPPHFIIVTEYCSKGSLQDVLENEDMKLDDMFIASLVKDLIQGMIVIHESELGYHGNLKSSNCVISSRWTLQVTDYGILQIRAATYRREDEHAYFRNLQWTAPEILRNPEKKGSPKGDVYSFGIVLYEILGRCSPYRDLNITPKEIIERIEKNHEPIRPNVDVLNCDPYLIDCMKICWSEYPEMRPDFRSVWRMLKPMRHGTKRNIFDNMMAIMERYQCNLEDLVSERTEQLIEEKKKTEMLLHRMLPKSVAETLKKGLPVKPESYQSVTIYFSDICGFTALSAESTPMEVVDLLNDLYTLFDSIIHHYDVYKVETIGDAYMVVSGIPIRNGDNHAGEIASMSLQLLDAIHTFKIRHKPKEVIKLRIGIHSGQCVAGVVGLIMPRYCLFGDTVNTASRMESNGEALKIHCSETTKSLLDKLGGYILHERGLVNMKGKGEVRTFWLISEDKEVRQQRLAVLRTNRGTRTIYNLQHPRTNSWKRNAFNRRSRETDSANLDLLSTTATANSMLELKQDGSFFEIIRKSDCEPNSNLMSSAMNLVSASSPGTVTGKTASMSDFHSRLDASGCIGAGSERIVGGGAGGGVCGSSGGGGGGGGGGRGADGADGDGADGGESNSGNPVTNSDAFKSNVSLHHDLNGTKAQNNPTIMCRACSVKERKSNAREFFGKPHTRNTNLNPDGRRGNKVNLESSLNDNNDGDSASERDCLLTNQIANKPVETVANVTQQGTEQTHTEGQTEHYDVELNYSKASVRPNAKQQQQQQQQQQQSSQTLSPQQHPQQQNQEPP</sequence>
<name>A0AA36FHE3_OCTVU</name>
<evidence type="ECO:0000256" key="13">
    <source>
        <dbReference type="ARBA" id="ARBA00023293"/>
    </source>
</evidence>
<evidence type="ECO:0000256" key="9">
    <source>
        <dbReference type="ARBA" id="ARBA00023136"/>
    </source>
</evidence>
<dbReference type="GO" id="GO:0004383">
    <property type="term" value="F:guanylate cyclase activity"/>
    <property type="evidence" value="ECO:0007669"/>
    <property type="project" value="UniProtKB-EC"/>
</dbReference>
<dbReference type="PROSITE" id="PS50011">
    <property type="entry name" value="PROTEIN_KINASE_DOM"/>
    <property type="match status" value="1"/>
</dbReference>
<dbReference type="GO" id="GO:0005525">
    <property type="term" value="F:GTP binding"/>
    <property type="evidence" value="ECO:0007669"/>
    <property type="project" value="UniProtKB-KW"/>
</dbReference>
<keyword evidence="4 17" id="KW-0812">Transmembrane</keyword>
<dbReference type="GO" id="GO:0005886">
    <property type="term" value="C:plasma membrane"/>
    <property type="evidence" value="ECO:0007669"/>
    <property type="project" value="TreeGrafter"/>
</dbReference>
<evidence type="ECO:0000256" key="8">
    <source>
        <dbReference type="ARBA" id="ARBA00023134"/>
    </source>
</evidence>
<dbReference type="PANTHER" id="PTHR11920">
    <property type="entry name" value="GUANYLYL CYCLASE"/>
    <property type="match status" value="1"/>
</dbReference>
<keyword evidence="13 15" id="KW-0141">cGMP biosynthesis</keyword>
<evidence type="ECO:0000256" key="1">
    <source>
        <dbReference type="ARBA" id="ARBA00001436"/>
    </source>
</evidence>
<dbReference type="InterPro" id="IPR028082">
    <property type="entry name" value="Peripla_BP_I"/>
</dbReference>
<dbReference type="GO" id="GO:0035556">
    <property type="term" value="P:intracellular signal transduction"/>
    <property type="evidence" value="ECO:0007669"/>
    <property type="project" value="InterPro"/>
</dbReference>
<proteinExistence type="inferred from homology"/>
<feature type="transmembrane region" description="Helical" evidence="17">
    <location>
        <begin position="352"/>
        <end position="374"/>
    </location>
</feature>
<feature type="compositionally biased region" description="Gly residues" evidence="16">
    <location>
        <begin position="1070"/>
        <end position="1082"/>
    </location>
</feature>
<dbReference type="GO" id="GO:0001653">
    <property type="term" value="F:peptide receptor activity"/>
    <property type="evidence" value="ECO:0007669"/>
    <property type="project" value="TreeGrafter"/>
</dbReference>
<dbReference type="Pfam" id="PF01094">
    <property type="entry name" value="ANF_receptor"/>
    <property type="match status" value="1"/>
</dbReference>
<dbReference type="EC" id="4.6.1.2" evidence="3 15"/>
<protein>
    <recommendedName>
        <fullName evidence="3 15">Guanylate cyclase</fullName>
        <ecNumber evidence="3 15">4.6.1.2</ecNumber>
    </recommendedName>
</protein>
<dbReference type="PROSITE" id="PS50125">
    <property type="entry name" value="GUANYLATE_CYCLASE_2"/>
    <property type="match status" value="1"/>
</dbReference>
<dbReference type="PROSITE" id="PS00452">
    <property type="entry name" value="GUANYLATE_CYCLASE_1"/>
    <property type="match status" value="1"/>
</dbReference>
<dbReference type="InterPro" id="IPR011009">
    <property type="entry name" value="Kinase-like_dom_sf"/>
</dbReference>
<reference evidence="20" key="1">
    <citation type="submission" date="2023-08" db="EMBL/GenBank/DDBJ databases">
        <authorList>
            <person name="Alioto T."/>
            <person name="Alioto T."/>
            <person name="Gomez Garrido J."/>
        </authorList>
    </citation>
    <scope>NUCLEOTIDE SEQUENCE</scope>
</reference>
<keyword evidence="11" id="KW-0325">Glycoprotein</keyword>
<feature type="domain" description="Guanylate cyclase" evidence="19">
    <location>
        <begin position="748"/>
        <end position="878"/>
    </location>
</feature>
<dbReference type="PANTHER" id="PTHR11920:SF335">
    <property type="entry name" value="GUANYLATE CYCLASE"/>
    <property type="match status" value="1"/>
</dbReference>
<organism evidence="20 21">
    <name type="scientific">Octopus vulgaris</name>
    <name type="common">Common octopus</name>
    <dbReference type="NCBI Taxonomy" id="6645"/>
    <lineage>
        <taxon>Eukaryota</taxon>
        <taxon>Metazoa</taxon>
        <taxon>Spiralia</taxon>
        <taxon>Lophotrochozoa</taxon>
        <taxon>Mollusca</taxon>
        <taxon>Cephalopoda</taxon>
        <taxon>Coleoidea</taxon>
        <taxon>Octopodiformes</taxon>
        <taxon>Octopoda</taxon>
        <taxon>Incirrata</taxon>
        <taxon>Octopodidae</taxon>
        <taxon>Octopus</taxon>
    </lineage>
</organism>
<comment type="catalytic activity">
    <reaction evidence="1 15">
        <text>GTP = 3',5'-cyclic GMP + diphosphate</text>
        <dbReference type="Rhea" id="RHEA:13665"/>
        <dbReference type="ChEBI" id="CHEBI:33019"/>
        <dbReference type="ChEBI" id="CHEBI:37565"/>
        <dbReference type="ChEBI" id="CHEBI:57746"/>
        <dbReference type="EC" id="4.6.1.2"/>
    </reaction>
</comment>
<dbReference type="Pfam" id="PF00211">
    <property type="entry name" value="Guanylate_cyc"/>
    <property type="match status" value="1"/>
</dbReference>
<feature type="region of interest" description="Disordered" evidence="16">
    <location>
        <begin position="1070"/>
        <end position="1105"/>
    </location>
</feature>
<dbReference type="SMART" id="SM00044">
    <property type="entry name" value="CYCc"/>
    <property type="match status" value="1"/>
</dbReference>
<feature type="domain" description="Protein kinase" evidence="18">
    <location>
        <begin position="410"/>
        <end position="677"/>
    </location>
</feature>
<keyword evidence="21" id="KW-1185">Reference proteome</keyword>
<dbReference type="InterPro" id="IPR018297">
    <property type="entry name" value="A/G_cyclase_CS"/>
</dbReference>
<dbReference type="InterPro" id="IPR001054">
    <property type="entry name" value="A/G_cyclase"/>
</dbReference>
<dbReference type="EMBL" id="OX597835">
    <property type="protein sequence ID" value="CAI9738800.1"/>
    <property type="molecule type" value="Genomic_DNA"/>
</dbReference>
<feature type="region of interest" description="Disordered" evidence="16">
    <location>
        <begin position="1144"/>
        <end position="1181"/>
    </location>
</feature>
<dbReference type="Gene3D" id="3.30.70.1230">
    <property type="entry name" value="Nucleotide cyclase"/>
    <property type="match status" value="1"/>
</dbReference>
<dbReference type="SUPFAM" id="SSF53822">
    <property type="entry name" value="Periplasmic binding protein-like I"/>
    <property type="match status" value="1"/>
</dbReference>
<keyword evidence="6" id="KW-0547">Nucleotide-binding</keyword>
<comment type="similarity">
    <text evidence="14">Belongs to the adenylyl cyclase class-4/guanylyl cyclase family.</text>
</comment>
<keyword evidence="5" id="KW-0732">Signal</keyword>
<evidence type="ECO:0000256" key="15">
    <source>
        <dbReference type="RuleBase" id="RU003431"/>
    </source>
</evidence>
<dbReference type="FunFam" id="1.10.510.10:FF:000420">
    <property type="entry name" value="Guanylate cyclase"/>
    <property type="match status" value="1"/>
</dbReference>
<dbReference type="Proteomes" id="UP001162480">
    <property type="component" value="Chromosome 22"/>
</dbReference>
<dbReference type="Gene3D" id="1.10.510.10">
    <property type="entry name" value="Transferase(Phosphotransferase) domain 1"/>
    <property type="match status" value="1"/>
</dbReference>
<comment type="subcellular location">
    <subcellularLocation>
        <location evidence="2">Membrane</location>
        <topology evidence="2">Single-pass type I membrane protein</topology>
    </subcellularLocation>
</comment>
<evidence type="ECO:0000256" key="16">
    <source>
        <dbReference type="SAM" id="MobiDB-lite"/>
    </source>
</evidence>
<feature type="compositionally biased region" description="Basic and acidic residues" evidence="16">
    <location>
        <begin position="1209"/>
        <end position="1220"/>
    </location>
</feature>
<dbReference type="AlphaFoldDB" id="A0AA36FHE3"/>
<evidence type="ECO:0000256" key="6">
    <source>
        <dbReference type="ARBA" id="ARBA00022741"/>
    </source>
</evidence>
<feature type="compositionally biased region" description="Polar residues" evidence="16">
    <location>
        <begin position="1165"/>
        <end position="1177"/>
    </location>
</feature>
<dbReference type="SUPFAM" id="SSF55073">
    <property type="entry name" value="Nucleotide cyclase"/>
    <property type="match status" value="1"/>
</dbReference>
<keyword evidence="10" id="KW-0675">Receptor</keyword>
<dbReference type="InterPro" id="IPR001245">
    <property type="entry name" value="Ser-Thr/Tyr_kinase_cat_dom"/>
</dbReference>
<evidence type="ECO:0000256" key="5">
    <source>
        <dbReference type="ARBA" id="ARBA00022729"/>
    </source>
</evidence>